<reference evidence="1" key="1">
    <citation type="journal article" date="2015" name="Nature">
        <title>Complex archaea that bridge the gap between prokaryotes and eukaryotes.</title>
        <authorList>
            <person name="Spang A."/>
            <person name="Saw J.H."/>
            <person name="Jorgensen S.L."/>
            <person name="Zaremba-Niedzwiedzka K."/>
            <person name="Martijn J."/>
            <person name="Lind A.E."/>
            <person name="van Eijk R."/>
            <person name="Schleper C."/>
            <person name="Guy L."/>
            <person name="Ettema T.J."/>
        </authorList>
    </citation>
    <scope>NUCLEOTIDE SEQUENCE</scope>
</reference>
<name>A0A0F9BEG8_9ZZZZ</name>
<protein>
    <submittedName>
        <fullName evidence="1">Uncharacterized protein</fullName>
    </submittedName>
</protein>
<comment type="caution">
    <text evidence="1">The sequence shown here is derived from an EMBL/GenBank/DDBJ whole genome shotgun (WGS) entry which is preliminary data.</text>
</comment>
<dbReference type="EMBL" id="LAZR01052497">
    <property type="protein sequence ID" value="KKK82816.1"/>
    <property type="molecule type" value="Genomic_DNA"/>
</dbReference>
<sequence length="60" mass="6877">MKKQIKNFACPFCNKKIIDKLIVSAAAKINGRKAVHKLTSEEASHLAKLKWAKWRKERNG</sequence>
<organism evidence="1">
    <name type="scientific">marine sediment metagenome</name>
    <dbReference type="NCBI Taxonomy" id="412755"/>
    <lineage>
        <taxon>unclassified sequences</taxon>
        <taxon>metagenomes</taxon>
        <taxon>ecological metagenomes</taxon>
    </lineage>
</organism>
<accession>A0A0F9BEG8</accession>
<proteinExistence type="predicted"/>
<dbReference type="AlphaFoldDB" id="A0A0F9BEG8"/>
<evidence type="ECO:0000313" key="1">
    <source>
        <dbReference type="EMBL" id="KKK82816.1"/>
    </source>
</evidence>
<gene>
    <name evidence="1" type="ORF">LCGC14_2799600</name>
</gene>